<name>A0A9Q1CKT2_HOLLE</name>
<dbReference type="OrthoDB" id="425681at2759"/>
<accession>A0A9Q1CKT2</accession>
<gene>
    <name evidence="1" type="ORF">HOLleu_06356</name>
</gene>
<dbReference type="PANTHER" id="PTHR47027">
    <property type="entry name" value="REVERSE TRANSCRIPTASE DOMAIN-CONTAINING PROTEIN"/>
    <property type="match status" value="1"/>
</dbReference>
<dbReference type="AlphaFoldDB" id="A0A9Q1CKT2"/>
<dbReference type="PANTHER" id="PTHR47027:SF20">
    <property type="entry name" value="REVERSE TRANSCRIPTASE-LIKE PROTEIN WITH RNA-DIRECTED DNA POLYMERASE DOMAIN"/>
    <property type="match status" value="1"/>
</dbReference>
<evidence type="ECO:0000313" key="2">
    <source>
        <dbReference type="Proteomes" id="UP001152320"/>
    </source>
</evidence>
<dbReference type="EMBL" id="JAIZAY010000002">
    <property type="protein sequence ID" value="KAJ8047372.1"/>
    <property type="molecule type" value="Genomic_DNA"/>
</dbReference>
<comment type="caution">
    <text evidence="1">The sequence shown here is derived from an EMBL/GenBank/DDBJ whole genome shotgun (WGS) entry which is preliminary data.</text>
</comment>
<dbReference type="Proteomes" id="UP001152320">
    <property type="component" value="Chromosome 2"/>
</dbReference>
<evidence type="ECO:0000313" key="1">
    <source>
        <dbReference type="EMBL" id="KAJ8047372.1"/>
    </source>
</evidence>
<proteinExistence type="predicted"/>
<organism evidence="1 2">
    <name type="scientific">Holothuria leucospilota</name>
    <name type="common">Black long sea cucumber</name>
    <name type="synonym">Mertensiothuria leucospilota</name>
    <dbReference type="NCBI Taxonomy" id="206669"/>
    <lineage>
        <taxon>Eukaryota</taxon>
        <taxon>Metazoa</taxon>
        <taxon>Echinodermata</taxon>
        <taxon>Eleutherozoa</taxon>
        <taxon>Echinozoa</taxon>
        <taxon>Holothuroidea</taxon>
        <taxon>Aspidochirotacea</taxon>
        <taxon>Aspidochirotida</taxon>
        <taxon>Holothuriidae</taxon>
        <taxon>Holothuria</taxon>
    </lineage>
</organism>
<sequence>MAIYRACFLSTFPHGSECWALYSKQEIKLNPFHMRNLRRILGIKWSDHVTNNKVLTQARLPSIFSLLREQRLRWLGHAHRIPDYRIPKVLLYGELASGKRTLGWPHLRYREVFKRDLQLADIDAVRWEEIAKIDEKFPQLWNSFS</sequence>
<reference evidence="1" key="1">
    <citation type="submission" date="2021-10" db="EMBL/GenBank/DDBJ databases">
        <title>Tropical sea cucumber genome reveals ecological adaptation and Cuvierian tubules defense mechanism.</title>
        <authorList>
            <person name="Chen T."/>
        </authorList>
    </citation>
    <scope>NUCLEOTIDE SEQUENCE</scope>
    <source>
        <strain evidence="1">Nanhai2018</strain>
        <tissue evidence="1">Muscle</tissue>
    </source>
</reference>
<protein>
    <submittedName>
        <fullName evidence="1">Uncharacterized protein</fullName>
    </submittedName>
</protein>
<keyword evidence="2" id="KW-1185">Reference proteome</keyword>